<feature type="region of interest" description="Disordered" evidence="1">
    <location>
        <begin position="104"/>
        <end position="123"/>
    </location>
</feature>
<feature type="region of interest" description="Disordered" evidence="1">
    <location>
        <begin position="145"/>
        <end position="178"/>
    </location>
</feature>
<evidence type="ECO:0000256" key="1">
    <source>
        <dbReference type="SAM" id="MobiDB-lite"/>
    </source>
</evidence>
<evidence type="ECO:0000313" key="3">
    <source>
        <dbReference type="Proteomes" id="UP001286313"/>
    </source>
</evidence>
<feature type="compositionally biased region" description="Polar residues" evidence="1">
    <location>
        <begin position="75"/>
        <end position="92"/>
    </location>
</feature>
<sequence length="387" mass="42492">MTYDPLRCMTCKAFIAESENGVAAMKAVLRKLFIAIRCHQQRSNCPCANLMNFFSSKEEANRLLNLAHYIPSSPRAHNSLSQLTSPSHSKASLQPHCIEQQPSLTALPSTSLQEPSRGADTITMKDSEPATKADALCHALTSILPHPAPEPLAEEQSSTPRGDSATPAATPAKKQRQDATLNDISSLLLQFAQRFDKLESDMAILKGSNSQLQQDCTNLKKGKRNLPYSSSSSSEDEANDPPPAAQPARSLPSQRSPSPPPYSPAIPVEPDSSPDPAAITYYAPPGASFIFKNDSEILIFWVGAGYGKFICVSYNQRAFKLAFPRQLEIFTTFLDLCSTSPQVVADQELRILQEVITLSFMRIQGESPHERTKRPPTAFFRRPSTPF</sequence>
<feature type="region of interest" description="Disordered" evidence="1">
    <location>
        <begin position="75"/>
        <end position="94"/>
    </location>
</feature>
<name>A0AAE1GBR4_PETCI</name>
<dbReference type="AlphaFoldDB" id="A0AAE1GBR4"/>
<dbReference type="Proteomes" id="UP001286313">
    <property type="component" value="Unassembled WGS sequence"/>
</dbReference>
<proteinExistence type="predicted"/>
<evidence type="ECO:0000313" key="2">
    <source>
        <dbReference type="EMBL" id="KAK3889755.1"/>
    </source>
</evidence>
<protein>
    <submittedName>
        <fullName evidence="2">Uncharacterized protein</fullName>
    </submittedName>
</protein>
<feature type="compositionally biased region" description="Polar residues" evidence="1">
    <location>
        <begin position="104"/>
        <end position="114"/>
    </location>
</feature>
<keyword evidence="3" id="KW-1185">Reference proteome</keyword>
<gene>
    <name evidence="2" type="ORF">Pcinc_006319</name>
</gene>
<organism evidence="2 3">
    <name type="scientific">Petrolisthes cinctipes</name>
    <name type="common">Flat porcelain crab</name>
    <dbReference type="NCBI Taxonomy" id="88211"/>
    <lineage>
        <taxon>Eukaryota</taxon>
        <taxon>Metazoa</taxon>
        <taxon>Ecdysozoa</taxon>
        <taxon>Arthropoda</taxon>
        <taxon>Crustacea</taxon>
        <taxon>Multicrustacea</taxon>
        <taxon>Malacostraca</taxon>
        <taxon>Eumalacostraca</taxon>
        <taxon>Eucarida</taxon>
        <taxon>Decapoda</taxon>
        <taxon>Pleocyemata</taxon>
        <taxon>Anomura</taxon>
        <taxon>Galatheoidea</taxon>
        <taxon>Porcellanidae</taxon>
        <taxon>Petrolisthes</taxon>
    </lineage>
</organism>
<feature type="region of interest" description="Disordered" evidence="1">
    <location>
        <begin position="367"/>
        <end position="387"/>
    </location>
</feature>
<accession>A0AAE1GBR4</accession>
<comment type="caution">
    <text evidence="2">The sequence shown here is derived from an EMBL/GenBank/DDBJ whole genome shotgun (WGS) entry which is preliminary data.</text>
</comment>
<dbReference type="EMBL" id="JAWQEG010000464">
    <property type="protein sequence ID" value="KAK3889755.1"/>
    <property type="molecule type" value="Genomic_DNA"/>
</dbReference>
<feature type="region of interest" description="Disordered" evidence="1">
    <location>
        <begin position="217"/>
        <end position="270"/>
    </location>
</feature>
<reference evidence="2" key="1">
    <citation type="submission" date="2023-10" db="EMBL/GenBank/DDBJ databases">
        <title>Genome assemblies of two species of porcelain crab, Petrolisthes cinctipes and Petrolisthes manimaculis (Anomura: Porcellanidae).</title>
        <authorList>
            <person name="Angst P."/>
        </authorList>
    </citation>
    <scope>NUCLEOTIDE SEQUENCE</scope>
    <source>
        <strain evidence="2">PB745_01</strain>
        <tissue evidence="2">Gill</tissue>
    </source>
</reference>